<name>A0A6J7EWN6_9ZZZZ</name>
<dbReference type="SUPFAM" id="SSF111352">
    <property type="entry name" value="Ammonium transporter"/>
    <property type="match status" value="1"/>
</dbReference>
<dbReference type="NCBIfam" id="TIGR00836">
    <property type="entry name" value="amt"/>
    <property type="match status" value="1"/>
</dbReference>
<feature type="compositionally biased region" description="Basic and acidic residues" evidence="8">
    <location>
        <begin position="384"/>
        <end position="403"/>
    </location>
</feature>
<feature type="transmembrane region" description="Helical" evidence="9">
    <location>
        <begin position="37"/>
        <end position="58"/>
    </location>
</feature>
<sequence length="403" mass="42283">MTWVLIGAALVLFMTPGLAFFYGGMVRSKNVLNMLMMNFWCVLVVPLLWVIAGYSLAFGGTGSMLGNFSKVFGHGLDFAGMEPAVMIFLATFAAITPALISGAVADRMKFAAWAVFVPLWSLLVYVPVTYWVFAPHGWLHARGSLDFAGGTAIHVNAGIAALALILVLGKRKGWPRDGAPPHSMPLVMLGTGILWFGWFGFNAGSALAANGQAVQAFINTFLAASAGGLAWALIERFHQGHFTNLGVASGIVAGLVAITPACGYVTSMSGIAIGAIAGAVCSFAISMKFKFGFDDSLDVIGVHLVGGLVGSLLIGLFADPDGIGQTFRAGLFYGGGLRLLGEQALANGATMAYSFGVTFVLAKVLHATMGIRVSADAESEGLDQTEHAETAYNHNERTMGRSN</sequence>
<dbReference type="AlphaFoldDB" id="A0A6J7EWN6"/>
<keyword evidence="6 9" id="KW-0472">Membrane</keyword>
<evidence type="ECO:0000256" key="2">
    <source>
        <dbReference type="ARBA" id="ARBA00005887"/>
    </source>
</evidence>
<feature type="transmembrane region" description="Helical" evidence="9">
    <location>
        <begin position="6"/>
        <end position="25"/>
    </location>
</feature>
<feature type="transmembrane region" description="Helical" evidence="9">
    <location>
        <begin position="153"/>
        <end position="169"/>
    </location>
</feature>
<dbReference type="PANTHER" id="PTHR43029">
    <property type="entry name" value="AMMONIUM TRANSPORTER MEP2"/>
    <property type="match status" value="1"/>
</dbReference>
<feature type="transmembrane region" description="Helical" evidence="9">
    <location>
        <begin position="78"/>
        <end position="100"/>
    </location>
</feature>
<comment type="similarity">
    <text evidence="2">Belongs to the ammonia transporter channel (TC 1.A.11.2) family.</text>
</comment>
<feature type="transmembrane region" description="Helical" evidence="9">
    <location>
        <begin position="112"/>
        <end position="133"/>
    </location>
</feature>
<dbReference type="InterPro" id="IPR024041">
    <property type="entry name" value="NH4_transpt_AmtB-like_dom"/>
</dbReference>
<evidence type="ECO:0000256" key="6">
    <source>
        <dbReference type="ARBA" id="ARBA00023136"/>
    </source>
</evidence>
<dbReference type="Pfam" id="PF00909">
    <property type="entry name" value="Ammonium_transp"/>
    <property type="match status" value="1"/>
</dbReference>
<feature type="transmembrane region" description="Helical" evidence="9">
    <location>
        <begin position="241"/>
        <end position="258"/>
    </location>
</feature>
<accession>A0A6J7EWN6</accession>
<evidence type="ECO:0000256" key="4">
    <source>
        <dbReference type="ARBA" id="ARBA00022692"/>
    </source>
</evidence>
<feature type="transmembrane region" description="Helical" evidence="9">
    <location>
        <begin position="213"/>
        <end position="234"/>
    </location>
</feature>
<keyword evidence="7" id="KW-0924">Ammonia transport</keyword>
<evidence type="ECO:0000313" key="11">
    <source>
        <dbReference type="EMBL" id="CAB4886711.1"/>
    </source>
</evidence>
<evidence type="ECO:0000256" key="3">
    <source>
        <dbReference type="ARBA" id="ARBA00022448"/>
    </source>
</evidence>
<evidence type="ECO:0000256" key="9">
    <source>
        <dbReference type="SAM" id="Phobius"/>
    </source>
</evidence>
<dbReference type="InterPro" id="IPR002229">
    <property type="entry name" value="RhesusRHD"/>
</dbReference>
<comment type="subcellular location">
    <subcellularLocation>
        <location evidence="1">Membrane</location>
        <topology evidence="1">Multi-pass membrane protein</topology>
    </subcellularLocation>
</comment>
<protein>
    <submittedName>
        <fullName evidence="11">Unannotated protein</fullName>
    </submittedName>
</protein>
<dbReference type="GO" id="GO:0008519">
    <property type="term" value="F:ammonium channel activity"/>
    <property type="evidence" value="ECO:0007669"/>
    <property type="project" value="InterPro"/>
</dbReference>
<dbReference type="InterPro" id="IPR018047">
    <property type="entry name" value="Ammonium_transpt_CS"/>
</dbReference>
<evidence type="ECO:0000256" key="1">
    <source>
        <dbReference type="ARBA" id="ARBA00004141"/>
    </source>
</evidence>
<evidence type="ECO:0000259" key="10">
    <source>
        <dbReference type="Pfam" id="PF00909"/>
    </source>
</evidence>
<proteinExistence type="inferred from homology"/>
<keyword evidence="4 9" id="KW-0812">Transmembrane</keyword>
<dbReference type="PROSITE" id="PS01219">
    <property type="entry name" value="AMMONIUM_TRANSP"/>
    <property type="match status" value="1"/>
</dbReference>
<dbReference type="GO" id="GO:0005886">
    <property type="term" value="C:plasma membrane"/>
    <property type="evidence" value="ECO:0007669"/>
    <property type="project" value="InterPro"/>
</dbReference>
<feature type="transmembrane region" description="Helical" evidence="9">
    <location>
        <begin position="264"/>
        <end position="285"/>
    </location>
</feature>
<dbReference type="PANTHER" id="PTHR43029:SF10">
    <property type="entry name" value="AMMONIUM TRANSPORTER MEP2"/>
    <property type="match status" value="1"/>
</dbReference>
<evidence type="ECO:0000256" key="8">
    <source>
        <dbReference type="SAM" id="MobiDB-lite"/>
    </source>
</evidence>
<feature type="region of interest" description="Disordered" evidence="8">
    <location>
        <begin position="380"/>
        <end position="403"/>
    </location>
</feature>
<evidence type="ECO:0000256" key="7">
    <source>
        <dbReference type="ARBA" id="ARBA00023177"/>
    </source>
</evidence>
<dbReference type="PRINTS" id="PR00342">
    <property type="entry name" value="RHESUSRHD"/>
</dbReference>
<dbReference type="InterPro" id="IPR001905">
    <property type="entry name" value="Ammonium_transpt"/>
</dbReference>
<dbReference type="Gene3D" id="1.10.3430.10">
    <property type="entry name" value="Ammonium transporter AmtB like domains"/>
    <property type="match status" value="1"/>
</dbReference>
<dbReference type="InterPro" id="IPR029020">
    <property type="entry name" value="Ammonium/urea_transptr"/>
</dbReference>
<feature type="transmembrane region" description="Helical" evidence="9">
    <location>
        <begin position="297"/>
        <end position="318"/>
    </location>
</feature>
<keyword evidence="3" id="KW-0813">Transport</keyword>
<keyword evidence="5 9" id="KW-1133">Transmembrane helix</keyword>
<feature type="transmembrane region" description="Helical" evidence="9">
    <location>
        <begin position="181"/>
        <end position="201"/>
    </location>
</feature>
<feature type="domain" description="Ammonium transporter AmtB-like" evidence="10">
    <location>
        <begin position="3"/>
        <end position="392"/>
    </location>
</feature>
<organism evidence="11">
    <name type="scientific">freshwater metagenome</name>
    <dbReference type="NCBI Taxonomy" id="449393"/>
    <lineage>
        <taxon>unclassified sequences</taxon>
        <taxon>metagenomes</taxon>
        <taxon>ecological metagenomes</taxon>
    </lineage>
</organism>
<reference evidence="11" key="1">
    <citation type="submission" date="2020-05" db="EMBL/GenBank/DDBJ databases">
        <authorList>
            <person name="Chiriac C."/>
            <person name="Salcher M."/>
            <person name="Ghai R."/>
            <person name="Kavagutti S V."/>
        </authorList>
    </citation>
    <scope>NUCLEOTIDE SEQUENCE</scope>
</reference>
<dbReference type="EMBL" id="CAFBLP010000073">
    <property type="protein sequence ID" value="CAB4886711.1"/>
    <property type="molecule type" value="Genomic_DNA"/>
</dbReference>
<gene>
    <name evidence="11" type="ORF">UFOPK3376_02365</name>
</gene>
<feature type="transmembrane region" description="Helical" evidence="9">
    <location>
        <begin position="344"/>
        <end position="362"/>
    </location>
</feature>
<evidence type="ECO:0000256" key="5">
    <source>
        <dbReference type="ARBA" id="ARBA00022989"/>
    </source>
</evidence>